<evidence type="ECO:0000313" key="3">
    <source>
        <dbReference type="Proteomes" id="UP001623348"/>
    </source>
</evidence>
<dbReference type="InterPro" id="IPR036691">
    <property type="entry name" value="Endo/exonu/phosph_ase_sf"/>
</dbReference>
<dbReference type="Proteomes" id="UP001623348">
    <property type="component" value="Unassembled WGS sequence"/>
</dbReference>
<keyword evidence="3" id="KW-1185">Reference proteome</keyword>
<proteinExistence type="predicted"/>
<gene>
    <name evidence="2" type="ORF">GRJ2_003344600</name>
</gene>
<comment type="caution">
    <text evidence="2">The sequence shown here is derived from an EMBL/GenBank/DDBJ whole genome shotgun (WGS) entry which is preliminary data.</text>
</comment>
<accession>A0ABC9YGQ7</accession>
<dbReference type="SUPFAM" id="SSF56219">
    <property type="entry name" value="DNase I-like"/>
    <property type="match status" value="1"/>
</dbReference>
<protein>
    <recommendedName>
        <fullName evidence="4">Endonuclease/exonuclease/phosphatase domain-containing protein</fullName>
    </recommendedName>
</protein>
<sequence length="350" mass="39332">MEGCRLSRKDRWGRRGGGVTLYIRERFDCTALTVRDDVIESLWGRIRGMGNKGDVVVSVYYLSLSQDVSTDELFCRQLGEISGLVAIVLMGDFNFLDINWEYDTAVTSRSGKFLKIIGNNSLSQVRREPTRKDALLDLLFVNREGLVRNVMETRNRHLSELLLAVLAAPVLWRAGCDLTPGTGPRDMGRGRALPAPRLDPALDLTWHPRGPQRAKYKAETGKRSQQSSEDLKEILKELDKAARELDRETVEEEALQEGGSQAVPVSDEKKGAIQSTGVPVEGSNVGRNRRTQSINTWLCGWCQRHNFEFFDNGTAYTAPGLMNSDRIHLSQRGKRIFAQELARLIDRALN</sequence>
<dbReference type="Gene3D" id="3.40.50.12700">
    <property type="match status" value="1"/>
</dbReference>
<dbReference type="PANTHER" id="PTHR33395:SF22">
    <property type="entry name" value="REVERSE TRANSCRIPTASE DOMAIN-CONTAINING PROTEIN"/>
    <property type="match status" value="1"/>
</dbReference>
<dbReference type="SUPFAM" id="SSF52266">
    <property type="entry name" value="SGNH hydrolase"/>
    <property type="match status" value="1"/>
</dbReference>
<evidence type="ECO:0000256" key="1">
    <source>
        <dbReference type="SAM" id="MobiDB-lite"/>
    </source>
</evidence>
<feature type="region of interest" description="Disordered" evidence="1">
    <location>
        <begin position="199"/>
        <end position="230"/>
    </location>
</feature>
<dbReference type="AlphaFoldDB" id="A0ABC9YGQ7"/>
<dbReference type="PANTHER" id="PTHR33395">
    <property type="entry name" value="TRANSCRIPTASE, PUTATIVE-RELATED-RELATED"/>
    <property type="match status" value="1"/>
</dbReference>
<dbReference type="EMBL" id="BAAFJT010000283">
    <property type="protein sequence ID" value="GAB0208789.1"/>
    <property type="molecule type" value="Genomic_DNA"/>
</dbReference>
<name>A0ABC9YGQ7_GRUJA</name>
<dbReference type="Gene3D" id="3.60.10.10">
    <property type="entry name" value="Endonuclease/exonuclease/phosphatase"/>
    <property type="match status" value="1"/>
</dbReference>
<reference evidence="2 3" key="1">
    <citation type="submission" date="2024-06" db="EMBL/GenBank/DDBJ databases">
        <title>The draft genome of Grus japonensis, version 3.</title>
        <authorList>
            <person name="Nabeshima K."/>
            <person name="Suzuki S."/>
            <person name="Onuma M."/>
        </authorList>
    </citation>
    <scope>NUCLEOTIDE SEQUENCE [LARGE SCALE GENOMIC DNA]</scope>
    <source>
        <strain evidence="2 3">451A</strain>
    </source>
</reference>
<organism evidence="2 3">
    <name type="scientific">Grus japonensis</name>
    <name type="common">Japanese crane</name>
    <name type="synonym">Red-crowned crane</name>
    <dbReference type="NCBI Taxonomy" id="30415"/>
    <lineage>
        <taxon>Eukaryota</taxon>
        <taxon>Metazoa</taxon>
        <taxon>Chordata</taxon>
        <taxon>Craniata</taxon>
        <taxon>Vertebrata</taxon>
        <taxon>Euteleostomi</taxon>
        <taxon>Archelosauria</taxon>
        <taxon>Archosauria</taxon>
        <taxon>Dinosauria</taxon>
        <taxon>Saurischia</taxon>
        <taxon>Theropoda</taxon>
        <taxon>Coelurosauria</taxon>
        <taxon>Aves</taxon>
        <taxon>Neognathae</taxon>
        <taxon>Neoaves</taxon>
        <taxon>Gruiformes</taxon>
        <taxon>Gruidae</taxon>
        <taxon>Grus</taxon>
    </lineage>
</organism>
<evidence type="ECO:0000313" key="2">
    <source>
        <dbReference type="EMBL" id="GAB0208789.1"/>
    </source>
</evidence>
<feature type="region of interest" description="Disordered" evidence="1">
    <location>
        <begin position="245"/>
        <end position="286"/>
    </location>
</feature>
<evidence type="ECO:0008006" key="4">
    <source>
        <dbReference type="Google" id="ProtNLM"/>
    </source>
</evidence>